<dbReference type="GO" id="GO:0004252">
    <property type="term" value="F:serine-type endopeptidase activity"/>
    <property type="evidence" value="ECO:0007669"/>
    <property type="project" value="InterPro"/>
</dbReference>
<dbReference type="InterPro" id="IPR043504">
    <property type="entry name" value="Peptidase_S1_PA_chymotrypsin"/>
</dbReference>
<keyword evidence="5" id="KW-1185">Reference proteome</keyword>
<dbReference type="InterPro" id="IPR009003">
    <property type="entry name" value="Peptidase_S1_PA"/>
</dbReference>
<dbReference type="AlphaFoldDB" id="A0A3G6J5G3"/>
<dbReference type="PROSITE" id="PS50240">
    <property type="entry name" value="TRYPSIN_DOM"/>
    <property type="match status" value="1"/>
</dbReference>
<feature type="domain" description="Peptidase S1" evidence="3">
    <location>
        <begin position="16"/>
        <end position="211"/>
    </location>
</feature>
<evidence type="ECO:0000256" key="2">
    <source>
        <dbReference type="ARBA" id="ARBA00023157"/>
    </source>
</evidence>
<dbReference type="PANTHER" id="PTHR24276">
    <property type="entry name" value="POLYSERASE-RELATED"/>
    <property type="match status" value="1"/>
</dbReference>
<keyword evidence="2" id="KW-1015">Disulfide bond</keyword>
<dbReference type="InterPro" id="IPR001254">
    <property type="entry name" value="Trypsin_dom"/>
</dbReference>
<sequence>MSTPTADALINAYDAPFTATSASSARTQIGDMACTATLISPTTLLTAKHCIGHGRYSRISIGREHDGELRYARDVILHPSADLALVRLNEPSSRPPVPVSGLHLGSGMRGDIVGWGVSGNNPLLPVQASTVSVQRRVFHVPSPEPDLILIETFMDRGRIQRGDSGGPLFVGGGLAGVLSMSNAGAGNSVEGTIGWYTPVAEHLDWIRRNSDAVVWAEQGAPSPLIDNNVSPTYAPPPPAPTLGDMVRGFFPQLPYFPIPGLSS</sequence>
<dbReference type="InterPro" id="IPR001314">
    <property type="entry name" value="Peptidase_S1A"/>
</dbReference>
<dbReference type="InterPro" id="IPR050430">
    <property type="entry name" value="Peptidase_S1"/>
</dbReference>
<comment type="similarity">
    <text evidence="1">Belongs to the peptidase S1 family.</text>
</comment>
<protein>
    <submittedName>
        <fullName evidence="4">Putative peptidase</fullName>
    </submittedName>
</protein>
<reference evidence="4 5" key="1">
    <citation type="submission" date="2018-11" db="EMBL/GenBank/DDBJ databases">
        <authorList>
            <person name="Kleinhagauer T."/>
            <person name="Glaeser S.P."/>
            <person name="Spergser J."/>
            <person name="Ruckert C."/>
            <person name="Kaempfer P."/>
            <person name="Busse H.-J."/>
        </authorList>
    </citation>
    <scope>NUCLEOTIDE SEQUENCE [LARGE SCALE GENOMIC DNA]</scope>
    <source>
        <strain evidence="4 5">200CH</strain>
    </source>
</reference>
<dbReference type="EMBL" id="CP033896">
    <property type="protein sequence ID" value="AZA13206.1"/>
    <property type="molecule type" value="Genomic_DNA"/>
</dbReference>
<dbReference type="PRINTS" id="PR00722">
    <property type="entry name" value="CHYMOTRYPSIN"/>
</dbReference>
<evidence type="ECO:0000259" key="3">
    <source>
        <dbReference type="PROSITE" id="PS50240"/>
    </source>
</evidence>
<dbReference type="SUPFAM" id="SSF50494">
    <property type="entry name" value="Trypsin-like serine proteases"/>
    <property type="match status" value="1"/>
</dbReference>
<dbReference type="Gene3D" id="2.40.10.10">
    <property type="entry name" value="Trypsin-like serine proteases"/>
    <property type="match status" value="1"/>
</dbReference>
<name>A0A3G6J5G3_9CORY</name>
<dbReference type="GO" id="GO:0006508">
    <property type="term" value="P:proteolysis"/>
    <property type="evidence" value="ECO:0007669"/>
    <property type="project" value="InterPro"/>
</dbReference>
<proteinExistence type="inferred from homology"/>
<organism evidence="4 5">
    <name type="scientific">Corynebacterium choanae</name>
    <dbReference type="NCBI Taxonomy" id="1862358"/>
    <lineage>
        <taxon>Bacteria</taxon>
        <taxon>Bacillati</taxon>
        <taxon>Actinomycetota</taxon>
        <taxon>Actinomycetes</taxon>
        <taxon>Mycobacteriales</taxon>
        <taxon>Corynebacteriaceae</taxon>
        <taxon>Corynebacterium</taxon>
    </lineage>
</organism>
<evidence type="ECO:0000256" key="1">
    <source>
        <dbReference type="ARBA" id="ARBA00007664"/>
    </source>
</evidence>
<dbReference type="SMART" id="SM00020">
    <property type="entry name" value="Tryp_SPc"/>
    <property type="match status" value="1"/>
</dbReference>
<accession>A0A3G6J5G3</accession>
<gene>
    <name evidence="4" type="ORF">CCHOA_03985</name>
</gene>
<dbReference type="Proteomes" id="UP000269019">
    <property type="component" value="Chromosome"/>
</dbReference>
<dbReference type="PANTHER" id="PTHR24276:SF98">
    <property type="entry name" value="FI18310P1-RELATED"/>
    <property type="match status" value="1"/>
</dbReference>
<dbReference type="Pfam" id="PF00089">
    <property type="entry name" value="Trypsin"/>
    <property type="match status" value="1"/>
</dbReference>
<dbReference type="KEGG" id="ccho:CCHOA_03985"/>
<evidence type="ECO:0000313" key="4">
    <source>
        <dbReference type="EMBL" id="AZA13206.1"/>
    </source>
</evidence>
<evidence type="ECO:0000313" key="5">
    <source>
        <dbReference type="Proteomes" id="UP000269019"/>
    </source>
</evidence>